<evidence type="ECO:0000256" key="4">
    <source>
        <dbReference type="ARBA" id="ARBA00022989"/>
    </source>
</evidence>
<dbReference type="PANTHER" id="PTHR32196:SF72">
    <property type="entry name" value="RIBOSE IMPORT PERMEASE PROTEIN RBSC"/>
    <property type="match status" value="1"/>
</dbReference>
<feature type="transmembrane region" description="Helical" evidence="6">
    <location>
        <begin position="66"/>
        <end position="98"/>
    </location>
</feature>
<name>A0A6J4UKC9_9BACT</name>
<reference evidence="7" key="1">
    <citation type="submission" date="2020-02" db="EMBL/GenBank/DDBJ databases">
        <authorList>
            <person name="Meier V. D."/>
        </authorList>
    </citation>
    <scope>NUCLEOTIDE SEQUENCE</scope>
    <source>
        <strain evidence="7">AVDCRST_MAG19</strain>
    </source>
</reference>
<keyword evidence="5 6" id="KW-0472">Membrane</keyword>
<dbReference type="AlphaFoldDB" id="A0A6J4UKC9"/>
<feature type="transmembrane region" description="Helical" evidence="6">
    <location>
        <begin position="332"/>
        <end position="349"/>
    </location>
</feature>
<evidence type="ECO:0000313" key="7">
    <source>
        <dbReference type="EMBL" id="CAA9551396.1"/>
    </source>
</evidence>
<keyword evidence="3 6" id="KW-0812">Transmembrane</keyword>
<organism evidence="7">
    <name type="scientific">uncultured Thermomicrobiales bacterium</name>
    <dbReference type="NCBI Taxonomy" id="1645740"/>
    <lineage>
        <taxon>Bacteria</taxon>
        <taxon>Pseudomonadati</taxon>
        <taxon>Thermomicrobiota</taxon>
        <taxon>Thermomicrobia</taxon>
        <taxon>Thermomicrobiales</taxon>
        <taxon>environmental samples</taxon>
    </lineage>
</organism>
<feature type="transmembrane region" description="Helical" evidence="6">
    <location>
        <begin position="287"/>
        <end position="320"/>
    </location>
</feature>
<keyword evidence="4 6" id="KW-1133">Transmembrane helix</keyword>
<dbReference type="InterPro" id="IPR001851">
    <property type="entry name" value="ABC_transp_permease"/>
</dbReference>
<dbReference type="GO" id="GO:0005886">
    <property type="term" value="C:plasma membrane"/>
    <property type="evidence" value="ECO:0007669"/>
    <property type="project" value="UniProtKB-SubCell"/>
</dbReference>
<feature type="transmembrane region" description="Helical" evidence="6">
    <location>
        <begin position="22"/>
        <end position="45"/>
    </location>
</feature>
<evidence type="ECO:0000256" key="1">
    <source>
        <dbReference type="ARBA" id="ARBA00004651"/>
    </source>
</evidence>
<comment type="subcellular location">
    <subcellularLocation>
        <location evidence="1">Cell membrane</location>
        <topology evidence="1">Multi-pass membrane protein</topology>
    </subcellularLocation>
</comment>
<evidence type="ECO:0000256" key="5">
    <source>
        <dbReference type="ARBA" id="ARBA00023136"/>
    </source>
</evidence>
<evidence type="ECO:0000256" key="2">
    <source>
        <dbReference type="ARBA" id="ARBA00022475"/>
    </source>
</evidence>
<dbReference type="GO" id="GO:0022857">
    <property type="term" value="F:transmembrane transporter activity"/>
    <property type="evidence" value="ECO:0007669"/>
    <property type="project" value="InterPro"/>
</dbReference>
<dbReference type="EMBL" id="CADCWL010000035">
    <property type="protein sequence ID" value="CAA9551396.1"/>
    <property type="molecule type" value="Genomic_DNA"/>
</dbReference>
<accession>A0A6J4UKC9</accession>
<evidence type="ECO:0000256" key="3">
    <source>
        <dbReference type="ARBA" id="ARBA00022692"/>
    </source>
</evidence>
<feature type="transmembrane region" description="Helical" evidence="6">
    <location>
        <begin position="152"/>
        <end position="171"/>
    </location>
</feature>
<feature type="transmembrane region" description="Helical" evidence="6">
    <location>
        <begin position="204"/>
        <end position="222"/>
    </location>
</feature>
<proteinExistence type="predicted"/>
<gene>
    <name evidence="7" type="ORF">AVDCRST_MAG19-856</name>
</gene>
<dbReference type="PANTHER" id="PTHR32196">
    <property type="entry name" value="ABC TRANSPORTER PERMEASE PROTEIN YPHD-RELATED-RELATED"/>
    <property type="match status" value="1"/>
</dbReference>
<evidence type="ECO:0000256" key="6">
    <source>
        <dbReference type="SAM" id="Phobius"/>
    </source>
</evidence>
<sequence length="359" mass="36877">MAGEPLDAISGLAPEPTVRPGVLARLSGSFTLLILAGVVLVFSAINGGRFFNPANFQNIAVDAAQLLLLTVGVTFVIITAGIDLSVGSVLILSAVVAAKVMVRYAGEPAEVQAYQFPNQGTAIPLGLAAGVATGLTCGLANGLLITRLKMPSFIVTLGTLGIALGLAQLLSGGVNVPNVPPAVQQEIGLRELIAFEVGGQRLRLTPPVLIAFVVAVLAAVALNRTRFGRYTYAVGSNAAAARRVGIDVDRHLVKVYGLSGLLAGVAGGFDLLRFGTASVGSHQSDNLAAISAAVIGGTSLFGGLGTIGGSVIGAFIPAALRTGLVISRVQPFWQNVAIGAVLILAVFLDQRRRRVEERM</sequence>
<keyword evidence="2" id="KW-1003">Cell membrane</keyword>
<feature type="transmembrane region" description="Helical" evidence="6">
    <location>
        <begin position="122"/>
        <end position="145"/>
    </location>
</feature>
<dbReference type="Pfam" id="PF02653">
    <property type="entry name" value="BPD_transp_2"/>
    <property type="match status" value="1"/>
</dbReference>
<dbReference type="CDD" id="cd06579">
    <property type="entry name" value="TM_PBP1_transp_AraH_like"/>
    <property type="match status" value="1"/>
</dbReference>
<protein>
    <submittedName>
        <fullName evidence="7">Ribose ABC transport system, permease protein RbsC</fullName>
    </submittedName>
</protein>